<reference evidence="2 3" key="1">
    <citation type="journal article" date="2015" name="Genome Announc.">
        <title>Expanding the biotechnology potential of lactobacilli through comparative genomics of 213 strains and associated genera.</title>
        <authorList>
            <person name="Sun Z."/>
            <person name="Harris H.M."/>
            <person name="McCann A."/>
            <person name="Guo C."/>
            <person name="Argimon S."/>
            <person name="Zhang W."/>
            <person name="Yang X."/>
            <person name="Jeffery I.B."/>
            <person name="Cooney J.C."/>
            <person name="Kagawa T.F."/>
            <person name="Liu W."/>
            <person name="Song Y."/>
            <person name="Salvetti E."/>
            <person name="Wrobel A."/>
            <person name="Rasinkangas P."/>
            <person name="Parkhill J."/>
            <person name="Rea M.C."/>
            <person name="O'Sullivan O."/>
            <person name="Ritari J."/>
            <person name="Douillard F.P."/>
            <person name="Paul Ross R."/>
            <person name="Yang R."/>
            <person name="Briner A.E."/>
            <person name="Felis G.E."/>
            <person name="de Vos W.M."/>
            <person name="Barrangou R."/>
            <person name="Klaenhammer T.R."/>
            <person name="Caufield P.W."/>
            <person name="Cui Y."/>
            <person name="Zhang H."/>
            <person name="O'Toole P.W."/>
        </authorList>
    </citation>
    <scope>NUCLEOTIDE SEQUENCE [LARGE SCALE GENOMIC DNA]</scope>
    <source>
        <strain evidence="2 3">DSM 5007</strain>
    </source>
</reference>
<organism evidence="2 3">
    <name type="scientific">Paucilactobacillus suebicus DSM 5007 = KCTC 3549</name>
    <dbReference type="NCBI Taxonomy" id="1423807"/>
    <lineage>
        <taxon>Bacteria</taxon>
        <taxon>Bacillati</taxon>
        <taxon>Bacillota</taxon>
        <taxon>Bacilli</taxon>
        <taxon>Lactobacillales</taxon>
        <taxon>Lactobacillaceae</taxon>
        <taxon>Paucilactobacillus</taxon>
    </lineage>
</organism>
<dbReference type="SUPFAM" id="SSF89957">
    <property type="entry name" value="MTH1187/YkoF-like"/>
    <property type="match status" value="1"/>
</dbReference>
<dbReference type="Proteomes" id="UP000051820">
    <property type="component" value="Unassembled WGS sequence"/>
</dbReference>
<dbReference type="EMBL" id="AZGF01000028">
    <property type="protein sequence ID" value="KRM10509.1"/>
    <property type="molecule type" value="Genomic_DNA"/>
</dbReference>
<proteinExistence type="predicted"/>
<name>A0A0R1VYL4_9LACO</name>
<dbReference type="STRING" id="1423807.FD16_GL001213"/>
<gene>
    <name evidence="2" type="ORF">FD16_GL001213</name>
</gene>
<accession>A0A0R1VYL4</accession>
<feature type="domain" description="Thiamin/hydroxymethyl pyrimidine-binding YkoF putative" evidence="1">
    <location>
        <begin position="97"/>
        <end position="175"/>
    </location>
</feature>
<protein>
    <submittedName>
        <fullName evidence="2">YKOF domain-containing protein</fullName>
    </submittedName>
</protein>
<dbReference type="eggNOG" id="ENOG502ZBT9">
    <property type="taxonomic scope" value="Bacteria"/>
</dbReference>
<evidence type="ECO:0000259" key="1">
    <source>
        <dbReference type="Pfam" id="PF07615"/>
    </source>
</evidence>
<evidence type="ECO:0000313" key="2">
    <source>
        <dbReference type="EMBL" id="KRM10509.1"/>
    </source>
</evidence>
<dbReference type="InterPro" id="IPR011522">
    <property type="entry name" value="Thiamin/HMP-bd_put_YkoF"/>
</dbReference>
<dbReference type="PATRIC" id="fig|1423807.3.peg.1236"/>
<dbReference type="Gene3D" id="3.30.70.930">
    <property type="match status" value="2"/>
</dbReference>
<dbReference type="AlphaFoldDB" id="A0A0R1VYL4"/>
<dbReference type="Pfam" id="PF07615">
    <property type="entry name" value="Ykof"/>
    <property type="match status" value="2"/>
</dbReference>
<dbReference type="InterPro" id="IPR029756">
    <property type="entry name" value="MTH1187/YkoF-like"/>
</dbReference>
<evidence type="ECO:0000313" key="3">
    <source>
        <dbReference type="Proteomes" id="UP000051820"/>
    </source>
</evidence>
<keyword evidence="3" id="KW-1185">Reference proteome</keyword>
<comment type="caution">
    <text evidence="2">The sequence shown here is derived from an EMBL/GenBank/DDBJ whole genome shotgun (WGS) entry which is preliminary data.</text>
</comment>
<sequence length="178" mass="20168">MSDQFVSVILDAVNKLNQSELPVWSKTDLFSTTYRGRQENVVKVVKSACQLAYHDDIHTVFELTFSKGCPGDVDADRYLNEEVKPLDLPDELKNFHVDCKYSFYAFGEADYMQDIVQIVDLAKNAGLNPQSMHYATSLSGSVNDLFQYFNDALSYAHDHIRHYVIEATISVNSPSLDE</sequence>
<feature type="domain" description="Thiamin/hydroxymethyl pyrimidine-binding YkoF putative" evidence="1">
    <location>
        <begin position="2"/>
        <end position="72"/>
    </location>
</feature>